<feature type="compositionally biased region" description="Basic and acidic residues" evidence="1">
    <location>
        <begin position="65"/>
        <end position="76"/>
    </location>
</feature>
<organism evidence="2 3">
    <name type="scientific">Colocasia esculenta</name>
    <name type="common">Wild taro</name>
    <name type="synonym">Arum esculentum</name>
    <dbReference type="NCBI Taxonomy" id="4460"/>
    <lineage>
        <taxon>Eukaryota</taxon>
        <taxon>Viridiplantae</taxon>
        <taxon>Streptophyta</taxon>
        <taxon>Embryophyta</taxon>
        <taxon>Tracheophyta</taxon>
        <taxon>Spermatophyta</taxon>
        <taxon>Magnoliopsida</taxon>
        <taxon>Liliopsida</taxon>
        <taxon>Araceae</taxon>
        <taxon>Aroideae</taxon>
        <taxon>Colocasieae</taxon>
        <taxon>Colocasia</taxon>
    </lineage>
</organism>
<name>A0A843VX34_COLES</name>
<dbReference type="Proteomes" id="UP000652761">
    <property type="component" value="Unassembled WGS sequence"/>
</dbReference>
<evidence type="ECO:0000313" key="2">
    <source>
        <dbReference type="EMBL" id="MQL97474.1"/>
    </source>
</evidence>
<proteinExistence type="predicted"/>
<gene>
    <name evidence="2" type="ORF">Taro_030165</name>
</gene>
<sequence length="85" mass="9580">MDNIISFKRDAAILREHKIIESMYIGHRYRGLQGPSWPITAHHDPVGWRGLQAACHVSSGSAQDFRTRSGHQDALRSPEWSLGTL</sequence>
<evidence type="ECO:0000256" key="1">
    <source>
        <dbReference type="SAM" id="MobiDB-lite"/>
    </source>
</evidence>
<reference evidence="2" key="1">
    <citation type="submission" date="2017-07" db="EMBL/GenBank/DDBJ databases">
        <title>Taro Niue Genome Assembly and Annotation.</title>
        <authorList>
            <person name="Atibalentja N."/>
            <person name="Keating K."/>
            <person name="Fields C.J."/>
        </authorList>
    </citation>
    <scope>NUCLEOTIDE SEQUENCE</scope>
    <source>
        <strain evidence="2">Niue_2</strain>
        <tissue evidence="2">Leaf</tissue>
    </source>
</reference>
<feature type="region of interest" description="Disordered" evidence="1">
    <location>
        <begin position="63"/>
        <end position="85"/>
    </location>
</feature>
<protein>
    <submittedName>
        <fullName evidence="2">Uncharacterized protein</fullName>
    </submittedName>
</protein>
<keyword evidence="3" id="KW-1185">Reference proteome</keyword>
<dbReference type="AlphaFoldDB" id="A0A843VX34"/>
<comment type="caution">
    <text evidence="2">The sequence shown here is derived from an EMBL/GenBank/DDBJ whole genome shotgun (WGS) entry which is preliminary data.</text>
</comment>
<accession>A0A843VX34</accession>
<evidence type="ECO:0000313" key="3">
    <source>
        <dbReference type="Proteomes" id="UP000652761"/>
    </source>
</evidence>
<dbReference type="EMBL" id="NMUH01002055">
    <property type="protein sequence ID" value="MQL97474.1"/>
    <property type="molecule type" value="Genomic_DNA"/>
</dbReference>